<dbReference type="Gene3D" id="1.50.10.10">
    <property type="match status" value="1"/>
</dbReference>
<comment type="catalytic activity">
    <reaction evidence="1">
        <text>Hydrolysis of terminal non-reducing alpha-L-rhamnose residues in alpha-L-rhamnosides.</text>
        <dbReference type="EC" id="3.2.1.40"/>
    </reaction>
</comment>
<dbReference type="Gene3D" id="2.60.420.10">
    <property type="entry name" value="Maltose phosphorylase, domain 3"/>
    <property type="match status" value="1"/>
</dbReference>
<dbReference type="RefSeq" id="WP_237871596.1">
    <property type="nucleotide sequence ID" value="NZ_JAKLTR010000006.1"/>
</dbReference>
<dbReference type="InterPro" id="IPR012341">
    <property type="entry name" value="6hp_glycosidase-like_sf"/>
</dbReference>
<evidence type="ECO:0000313" key="9">
    <source>
        <dbReference type="EMBL" id="MCG2614816.1"/>
    </source>
</evidence>
<evidence type="ECO:0000259" key="7">
    <source>
        <dbReference type="Pfam" id="PF17389"/>
    </source>
</evidence>
<evidence type="ECO:0000259" key="5">
    <source>
        <dbReference type="Pfam" id="PF05592"/>
    </source>
</evidence>
<dbReference type="Pfam" id="PF17389">
    <property type="entry name" value="Bac_rhamnosid6H"/>
    <property type="match status" value="1"/>
</dbReference>
<dbReference type="Pfam" id="PF08531">
    <property type="entry name" value="Bac_rhamnosid_N"/>
    <property type="match status" value="1"/>
</dbReference>
<dbReference type="InterPro" id="IPR008928">
    <property type="entry name" value="6-hairpin_glycosidase_sf"/>
</dbReference>
<accession>A0ABS9KR68</accession>
<dbReference type="Pfam" id="PF17390">
    <property type="entry name" value="Bac_rhamnosid_C"/>
    <property type="match status" value="1"/>
</dbReference>
<evidence type="ECO:0000256" key="2">
    <source>
        <dbReference type="ARBA" id="ARBA00012652"/>
    </source>
</evidence>
<feature type="domain" description="Alpha-L-rhamnosidase six-hairpin glycosidase" evidence="7">
    <location>
        <begin position="472"/>
        <end position="803"/>
    </location>
</feature>
<sequence>MKRLLFFLFFLSAAACSTAQELHVNNPRCNYRTNPLGVDLIPSLSWELRSGGTNISQKAYRLIVADDSALLKNDKGNVWDSKKISSSNTLQVIYQGKQLVPGKLYYWKVMVWDNKGKAAWSAISHWQMGLLKQDDWANAKWIGYEELPDTSIFLPLAHGRGKKEWGARKNILPLLRKEFNVSKTVKRATAFISGLGHFELTINGKKTGDHFLDPGWTQYSKHALYVTFDITKDLQKGANALGVMLGNGFYYIPGERYRKLTGAYGYPKMIARVIIEYTDGSTDSIISDKTWKTSASPITFSSIYGGEDYDATKEQPGWDKAGFNDQTWKNVVMTSGPSLLQSQMAEPVKVMQDFSPMKSTQLSNGQWIFDLGQNFSGIIAIELSGKKGDTVRITPAELLNDDGSANQKGTGGPFTFTYILKGNGVEKWQPRFTYYGFRYLQVQGAAPEKATGSIAKINRINGLHIRNAAATAGDFNTSDTLFGKIYKLIDWAIRSNTVSLFTDCPHREKLGWLEQTHLMGSSVQYNYDVAALNRKVIRDMIQSQTDDGLIPEIAPEYVHFEDPFRDSPEWGSASIILPWYTYKWYGDKQALEEAYPMMRRYITYLEKKSDDYILMQGLGDWYDIGPNKPGFAQMTPKGVTATATFYHDLFLMKEIATLLGKKDDVNMYADLGLKVKKAFNDKFFNSSTKQYATGSQAANAMALHMGLVEPADREAVVANLVKDIRDRNNALTAGDIGYRYVLRALEDAGRSDVIFDMNNRSDVPGYGYQLAHGATALTESWQALPAVSNNHFMLGHLMEWLYAGLVGIKMADDAVAFDKIELHPQPVGKMKSAGASYHSVRGLIKAGWKRDGNTFELKASIPANTTAKIFFPANTTYTTPLSVGSGEHTFTVQLK</sequence>
<dbReference type="EC" id="3.2.1.40" evidence="2"/>
<organism evidence="9 10">
    <name type="scientific">Terrimonas ginsenosidimutans</name>
    <dbReference type="NCBI Taxonomy" id="2908004"/>
    <lineage>
        <taxon>Bacteria</taxon>
        <taxon>Pseudomonadati</taxon>
        <taxon>Bacteroidota</taxon>
        <taxon>Chitinophagia</taxon>
        <taxon>Chitinophagales</taxon>
        <taxon>Chitinophagaceae</taxon>
        <taxon>Terrimonas</taxon>
    </lineage>
</organism>
<dbReference type="GO" id="GO:0016787">
    <property type="term" value="F:hydrolase activity"/>
    <property type="evidence" value="ECO:0007669"/>
    <property type="project" value="UniProtKB-KW"/>
</dbReference>
<dbReference type="PANTHER" id="PTHR33307">
    <property type="entry name" value="ALPHA-RHAMNOSIDASE (EUROFUNG)"/>
    <property type="match status" value="1"/>
</dbReference>
<dbReference type="EMBL" id="JAKLTR010000006">
    <property type="protein sequence ID" value="MCG2614816.1"/>
    <property type="molecule type" value="Genomic_DNA"/>
</dbReference>
<feature type="domain" description="Bacterial alpha-L-rhamnosidase N-terminal" evidence="6">
    <location>
        <begin position="183"/>
        <end position="352"/>
    </location>
</feature>
<name>A0ABS9KR68_9BACT</name>
<evidence type="ECO:0000259" key="6">
    <source>
        <dbReference type="Pfam" id="PF08531"/>
    </source>
</evidence>
<evidence type="ECO:0000313" key="10">
    <source>
        <dbReference type="Proteomes" id="UP001165367"/>
    </source>
</evidence>
<dbReference type="InterPro" id="IPR016007">
    <property type="entry name" value="Alpha_rhamnosid"/>
</dbReference>
<feature type="chain" id="PRO_5045130090" description="alpha-L-rhamnosidase" evidence="4">
    <location>
        <begin position="20"/>
        <end position="895"/>
    </location>
</feature>
<keyword evidence="10" id="KW-1185">Reference proteome</keyword>
<proteinExistence type="predicted"/>
<gene>
    <name evidence="9" type="ORF">LZZ85_11010</name>
</gene>
<dbReference type="Gene3D" id="2.60.120.260">
    <property type="entry name" value="Galactose-binding domain-like"/>
    <property type="match status" value="2"/>
</dbReference>
<dbReference type="Proteomes" id="UP001165367">
    <property type="component" value="Unassembled WGS sequence"/>
</dbReference>
<dbReference type="PROSITE" id="PS51257">
    <property type="entry name" value="PROKAR_LIPOPROTEIN"/>
    <property type="match status" value="1"/>
</dbReference>
<dbReference type="Gene3D" id="2.60.40.10">
    <property type="entry name" value="Immunoglobulins"/>
    <property type="match status" value="1"/>
</dbReference>
<feature type="domain" description="Alpha-L-rhamnosidase concanavalin-like" evidence="5">
    <location>
        <begin position="361"/>
        <end position="454"/>
    </location>
</feature>
<keyword evidence="4" id="KW-0732">Signal</keyword>
<evidence type="ECO:0000256" key="3">
    <source>
        <dbReference type="ARBA" id="ARBA00022801"/>
    </source>
</evidence>
<dbReference type="SUPFAM" id="SSF48208">
    <property type="entry name" value="Six-hairpin glycosidases"/>
    <property type="match status" value="1"/>
</dbReference>
<evidence type="ECO:0000256" key="4">
    <source>
        <dbReference type="SAM" id="SignalP"/>
    </source>
</evidence>
<protein>
    <recommendedName>
        <fullName evidence="2">alpha-L-rhamnosidase</fullName>
        <ecNumber evidence="2">3.2.1.40</ecNumber>
    </recommendedName>
</protein>
<dbReference type="Pfam" id="PF25788">
    <property type="entry name" value="Ig_Rha78A_N"/>
    <property type="match status" value="1"/>
</dbReference>
<dbReference type="InterPro" id="IPR008902">
    <property type="entry name" value="Rhamnosid_concanavalin"/>
</dbReference>
<feature type="signal peptide" evidence="4">
    <location>
        <begin position="1"/>
        <end position="19"/>
    </location>
</feature>
<comment type="caution">
    <text evidence="9">The sequence shown here is derived from an EMBL/GenBank/DDBJ whole genome shotgun (WGS) entry which is preliminary data.</text>
</comment>
<evidence type="ECO:0000256" key="1">
    <source>
        <dbReference type="ARBA" id="ARBA00001445"/>
    </source>
</evidence>
<dbReference type="PIRSF" id="PIRSF010631">
    <property type="entry name" value="A-rhamnsds"/>
    <property type="match status" value="1"/>
</dbReference>
<dbReference type="InterPro" id="IPR013783">
    <property type="entry name" value="Ig-like_fold"/>
</dbReference>
<reference evidence="9" key="1">
    <citation type="submission" date="2022-01" db="EMBL/GenBank/DDBJ databases">
        <authorList>
            <person name="Jo J.-H."/>
            <person name="Im W.-T."/>
        </authorList>
    </citation>
    <scope>NUCLEOTIDE SEQUENCE</scope>
    <source>
        <strain evidence="9">NA20</strain>
    </source>
</reference>
<dbReference type="Pfam" id="PF05592">
    <property type="entry name" value="Bac_rhamnosid"/>
    <property type="match status" value="1"/>
</dbReference>
<dbReference type="InterPro" id="IPR013737">
    <property type="entry name" value="Bac_rhamnosid_N"/>
</dbReference>
<dbReference type="InterPro" id="IPR035396">
    <property type="entry name" value="Bac_rhamnosid6H"/>
</dbReference>
<evidence type="ECO:0000259" key="8">
    <source>
        <dbReference type="Pfam" id="PF17390"/>
    </source>
</evidence>
<feature type="domain" description="Alpha-L-rhamnosidase C-terminal" evidence="8">
    <location>
        <begin position="814"/>
        <end position="877"/>
    </location>
</feature>
<keyword evidence="3 9" id="KW-0378">Hydrolase</keyword>
<dbReference type="PANTHER" id="PTHR33307:SF11">
    <property type="entry name" value="ALPHA-L-RHAMNOSIDASE"/>
    <property type="match status" value="1"/>
</dbReference>
<dbReference type="InterPro" id="IPR035398">
    <property type="entry name" value="Bac_rhamnosid_C"/>
</dbReference>